<dbReference type="GO" id="GO:0006508">
    <property type="term" value="P:proteolysis"/>
    <property type="evidence" value="ECO:0007669"/>
    <property type="project" value="UniProtKB-KW"/>
</dbReference>
<dbReference type="NCBIfam" id="TIGR03296">
    <property type="entry name" value="M6dom_TIGR03296"/>
    <property type="match status" value="1"/>
</dbReference>
<feature type="region of interest" description="Disordered" evidence="10">
    <location>
        <begin position="26"/>
        <end position="91"/>
    </location>
</feature>
<keyword evidence="3" id="KW-0964">Secreted</keyword>
<evidence type="ECO:0000313" key="14">
    <source>
        <dbReference type="EMBL" id="GCD37375.1"/>
    </source>
</evidence>
<keyword evidence="9" id="KW-0482">Metalloprotease</keyword>
<organism evidence="14 15">
    <name type="scientific">Streptomyces chrestomyceticus JCM 4735</name>
    <dbReference type="NCBI Taxonomy" id="1306181"/>
    <lineage>
        <taxon>Bacteria</taxon>
        <taxon>Bacillati</taxon>
        <taxon>Actinomycetota</taxon>
        <taxon>Actinomycetes</taxon>
        <taxon>Kitasatosporales</taxon>
        <taxon>Streptomycetaceae</taxon>
        <taxon>Streptomyces</taxon>
    </lineage>
</organism>
<comment type="cofactor">
    <cofactor evidence="1">
        <name>Zn(2+)</name>
        <dbReference type="ChEBI" id="CHEBI:29105"/>
    </cofactor>
</comment>
<keyword evidence="5" id="KW-0479">Metal-binding</keyword>
<comment type="caution">
    <text evidence="14">The sequence shown here is derived from an EMBL/GenBank/DDBJ whole genome shotgun (WGS) entry which is preliminary data.</text>
</comment>
<dbReference type="RefSeq" id="WP_154806399.1">
    <property type="nucleotide sequence ID" value="NZ_BHZC01000001.1"/>
</dbReference>
<keyword evidence="7" id="KW-0378">Hydrolase</keyword>
<dbReference type="GeneID" id="95623979"/>
<protein>
    <submittedName>
        <fullName evidence="14">Protease</fullName>
    </submittedName>
</protein>
<dbReference type="EMBL" id="BHZC01000001">
    <property type="protein sequence ID" value="GCD37375.1"/>
    <property type="molecule type" value="Genomic_DNA"/>
</dbReference>
<feature type="signal peptide" evidence="11">
    <location>
        <begin position="1"/>
        <end position="33"/>
    </location>
</feature>
<dbReference type="AlphaFoldDB" id="A0A7U9Q0I5"/>
<keyword evidence="6 11" id="KW-0732">Signal</keyword>
<sequence length="799" mass="87557">MRAKRRAFKPAALATAAAAIGAAALSSGAPAQADDGRPPLAVQRQDPGAPAKQAVDHDLKGPFSDQQAAQRKEALQQVISGDAKPTRHGASQVVKLDRGKYVELAREKTDKIFTILVEFGDKVDDTTMYDPDGDGPKPPVKKYGGKPGPAHNTIAQPDRRNDNSTAWQKDYNRRHFQDLYFSHDKKKESLAKYYEKQSSGRYSVDGEVSDWVKVDWNEARYGSNFCGSTNCASAWDLIRDGVNRWAEDQKAKGRTDAQIKADLAKYDQWDRYDHDGDGNFNEPDGYIDHFQIVHAGEDESAGGGAQGTDAIWAHRWYAYGSDSGRTGPAGNKAGGTQIGSTGIWVGDYTMQPENGGLGVFAHEYGHDLGLPDEYDTTGTGESSVDSWSLMSAGSWLGRGKDSIGDLPGDMSAWDKLQLGWLNYDKAKAATKSTHKLGVAEYNTKNKQALVVELPAKTVRTDVVKPAEGTQQWWSGMGNDLKNTLSRPVDLTGKKKAALTLKGWWDIEQNYDFAYAEVSTDGGANYTPLEGTADGKPITRDGGDKPALTGTSGAYKDLVFPLDAYAGKKIDLRFRYQTDGGAAQKGFAADAISVTADGKALFTDGAEAGDNGWAAKGFSRIGASFTKDYPRYYIAENRQYVSYDKTLKTGPYNFGWATDRPQWVEHFPYQNGVLIWLWDTSQPDNNVGQHPGYGQILPIDAHPKAEKWSDGKLMRNRFQTYDSTFTRHRTDALTLHKDGKVTKIKSKPGVTVFDDRKGVYYDETNPTGGVIVADTNTRIKISNESWNGSTVTLQVGPSTK</sequence>
<evidence type="ECO:0000259" key="12">
    <source>
        <dbReference type="Pfam" id="PF05547"/>
    </source>
</evidence>
<dbReference type="Pfam" id="PF20774">
    <property type="entry name" value="InhA-like_VEG"/>
    <property type="match status" value="1"/>
</dbReference>
<evidence type="ECO:0000256" key="5">
    <source>
        <dbReference type="ARBA" id="ARBA00022723"/>
    </source>
</evidence>
<feature type="region of interest" description="Disordered" evidence="10">
    <location>
        <begin position="127"/>
        <end position="165"/>
    </location>
</feature>
<feature type="domain" description="Peptidase M6-like" evidence="12">
    <location>
        <begin position="100"/>
        <end position="420"/>
    </location>
</feature>
<dbReference type="OrthoDB" id="275270at2"/>
<evidence type="ECO:0000256" key="8">
    <source>
        <dbReference type="ARBA" id="ARBA00022833"/>
    </source>
</evidence>
<keyword evidence="4 14" id="KW-0645">Protease</keyword>
<evidence type="ECO:0000313" key="15">
    <source>
        <dbReference type="Proteomes" id="UP000287830"/>
    </source>
</evidence>
<feature type="domain" description="Immune inhibitor A-like metallopeptidase VEG" evidence="13">
    <location>
        <begin position="625"/>
        <end position="791"/>
    </location>
</feature>
<keyword evidence="8" id="KW-0862">Zinc</keyword>
<dbReference type="InterPro" id="IPR006311">
    <property type="entry name" value="TAT_signal"/>
</dbReference>
<evidence type="ECO:0000256" key="7">
    <source>
        <dbReference type="ARBA" id="ARBA00022801"/>
    </source>
</evidence>
<dbReference type="InterPro" id="IPR012300">
    <property type="entry name" value="Pept_M6_InhA"/>
</dbReference>
<dbReference type="InterPro" id="IPR008757">
    <property type="entry name" value="Peptidase_M6-like_domain"/>
</dbReference>
<dbReference type="PANTHER" id="PTHR13062">
    <property type="entry name" value="COLLAGENASE"/>
    <property type="match status" value="1"/>
</dbReference>
<evidence type="ECO:0000256" key="6">
    <source>
        <dbReference type="ARBA" id="ARBA00022729"/>
    </source>
</evidence>
<evidence type="ECO:0000256" key="3">
    <source>
        <dbReference type="ARBA" id="ARBA00022525"/>
    </source>
</evidence>
<accession>A0A7U9Q0I5</accession>
<feature type="chain" id="PRO_5030723976" evidence="11">
    <location>
        <begin position="34"/>
        <end position="799"/>
    </location>
</feature>
<evidence type="ECO:0000256" key="2">
    <source>
        <dbReference type="ARBA" id="ARBA00004613"/>
    </source>
</evidence>
<evidence type="ECO:0000259" key="13">
    <source>
        <dbReference type="Pfam" id="PF20774"/>
    </source>
</evidence>
<evidence type="ECO:0000256" key="11">
    <source>
        <dbReference type="SAM" id="SignalP"/>
    </source>
</evidence>
<dbReference type="Pfam" id="PF20773">
    <property type="entry name" value="InhA-like_MAM"/>
    <property type="match status" value="1"/>
</dbReference>
<name>A0A7U9Q0I5_9ACTN</name>
<dbReference type="PANTHER" id="PTHR13062:SF12">
    <property type="entry name" value="ALPHA-2-MACROGLOBULIN DOMAIN-CONTAINING PROTEIN"/>
    <property type="match status" value="1"/>
</dbReference>
<dbReference type="Pfam" id="PF05547">
    <property type="entry name" value="Peptidase_M6"/>
    <property type="match status" value="1"/>
</dbReference>
<gene>
    <name evidence="14" type="ORF">OEIGOIKO_05166</name>
</gene>
<evidence type="ECO:0000256" key="4">
    <source>
        <dbReference type="ARBA" id="ARBA00022670"/>
    </source>
</evidence>
<dbReference type="GO" id="GO:0046872">
    <property type="term" value="F:metal ion binding"/>
    <property type="evidence" value="ECO:0007669"/>
    <property type="project" value="UniProtKB-KW"/>
</dbReference>
<dbReference type="SUPFAM" id="SSF55486">
    <property type="entry name" value="Metalloproteases ('zincins'), catalytic domain"/>
    <property type="match status" value="1"/>
</dbReference>
<dbReference type="GO" id="GO:0005576">
    <property type="term" value="C:extracellular region"/>
    <property type="evidence" value="ECO:0007669"/>
    <property type="project" value="UniProtKB-SubCell"/>
</dbReference>
<reference evidence="14 15" key="1">
    <citation type="submission" date="2018-11" db="EMBL/GenBank/DDBJ databases">
        <title>Whole genome sequence of Streptomyces chrestomyceticus NBRC 13444(T).</title>
        <authorList>
            <person name="Komaki H."/>
            <person name="Tamura T."/>
        </authorList>
    </citation>
    <scope>NUCLEOTIDE SEQUENCE [LARGE SCALE GENOMIC DNA]</scope>
    <source>
        <strain evidence="14 15">NBRC 13444</strain>
    </source>
</reference>
<dbReference type="Proteomes" id="UP000287830">
    <property type="component" value="Unassembled WGS sequence"/>
</dbReference>
<evidence type="ECO:0000256" key="9">
    <source>
        <dbReference type="ARBA" id="ARBA00023049"/>
    </source>
</evidence>
<evidence type="ECO:0000256" key="1">
    <source>
        <dbReference type="ARBA" id="ARBA00001947"/>
    </source>
</evidence>
<dbReference type="GO" id="GO:0008237">
    <property type="term" value="F:metallopeptidase activity"/>
    <property type="evidence" value="ECO:0007669"/>
    <property type="project" value="UniProtKB-KW"/>
</dbReference>
<dbReference type="PROSITE" id="PS51318">
    <property type="entry name" value="TAT"/>
    <property type="match status" value="1"/>
</dbReference>
<comment type="subcellular location">
    <subcellularLocation>
        <location evidence="2">Secreted</location>
    </subcellularLocation>
</comment>
<evidence type="ECO:0000256" key="10">
    <source>
        <dbReference type="SAM" id="MobiDB-lite"/>
    </source>
</evidence>
<dbReference type="PIRSF" id="PIRSF007519">
    <property type="entry name" value="Protease_InhA"/>
    <property type="match status" value="1"/>
</dbReference>
<dbReference type="InterPro" id="IPR048665">
    <property type="entry name" value="InhA-like_VEG"/>
</dbReference>
<proteinExistence type="predicted"/>